<dbReference type="GO" id="GO:0015344">
    <property type="term" value="F:siderophore uptake transmembrane transporter activity"/>
    <property type="evidence" value="ECO:0007669"/>
    <property type="project" value="TreeGrafter"/>
</dbReference>
<evidence type="ECO:0000256" key="10">
    <source>
        <dbReference type="PROSITE-ProRule" id="PRU01360"/>
    </source>
</evidence>
<evidence type="ECO:0000256" key="9">
    <source>
        <dbReference type="ARBA" id="ARBA00023237"/>
    </source>
</evidence>
<evidence type="ECO:0000256" key="8">
    <source>
        <dbReference type="ARBA" id="ARBA00023170"/>
    </source>
</evidence>
<dbReference type="InterPro" id="IPR036942">
    <property type="entry name" value="Beta-barrel_TonB_sf"/>
</dbReference>
<dbReference type="InterPro" id="IPR012910">
    <property type="entry name" value="Plug_dom"/>
</dbReference>
<reference evidence="15 16" key="1">
    <citation type="submission" date="2018-11" db="EMBL/GenBank/DDBJ databases">
        <title>Schleiferia aggregans sp. nov., a moderately thermophilic heterotrophic bacterium isolated from microbial mats at a terrestrial hot spring.</title>
        <authorList>
            <person name="Iino T."/>
            <person name="Ohkuma M."/>
            <person name="Haruta S."/>
        </authorList>
    </citation>
    <scope>NUCLEOTIDE SEQUENCE [LARGE SCALE GENOMIC DNA]</scope>
    <source>
        <strain evidence="15 16">LA</strain>
    </source>
</reference>
<dbReference type="Gene3D" id="2.170.130.10">
    <property type="entry name" value="TonB-dependent receptor, plug domain"/>
    <property type="match status" value="1"/>
</dbReference>
<evidence type="ECO:0000259" key="13">
    <source>
        <dbReference type="Pfam" id="PF00593"/>
    </source>
</evidence>
<evidence type="ECO:0000256" key="4">
    <source>
        <dbReference type="ARBA" id="ARBA00022692"/>
    </source>
</evidence>
<evidence type="ECO:0000256" key="7">
    <source>
        <dbReference type="ARBA" id="ARBA00023136"/>
    </source>
</evidence>
<feature type="transmembrane region" description="Helical" evidence="12">
    <location>
        <begin position="43"/>
        <end position="62"/>
    </location>
</feature>
<dbReference type="PROSITE" id="PS52016">
    <property type="entry name" value="TONB_DEPENDENT_REC_3"/>
    <property type="match status" value="1"/>
</dbReference>
<keyword evidence="4 10" id="KW-0812">Transmembrane</keyword>
<keyword evidence="8" id="KW-0675">Receptor</keyword>
<feature type="domain" description="TonB-dependent receptor plug" evidence="14">
    <location>
        <begin position="154"/>
        <end position="260"/>
    </location>
</feature>
<dbReference type="InterPro" id="IPR010917">
    <property type="entry name" value="TonB_rcpt_CS"/>
</dbReference>
<dbReference type="PROSITE" id="PS01156">
    <property type="entry name" value="TONB_DEPENDENT_REC_2"/>
    <property type="match status" value="1"/>
</dbReference>
<evidence type="ECO:0000256" key="6">
    <source>
        <dbReference type="ARBA" id="ARBA00023077"/>
    </source>
</evidence>
<evidence type="ECO:0000313" key="16">
    <source>
        <dbReference type="Proteomes" id="UP000286715"/>
    </source>
</evidence>
<proteinExistence type="inferred from homology"/>
<name>A0A401XLC1_9FLAO</name>
<comment type="subcellular location">
    <subcellularLocation>
        <location evidence="1 10">Cell outer membrane</location>
        <topology evidence="1 10">Multi-pass membrane protein</topology>
    </subcellularLocation>
</comment>
<evidence type="ECO:0008006" key="17">
    <source>
        <dbReference type="Google" id="ProtNLM"/>
    </source>
</evidence>
<evidence type="ECO:0000256" key="1">
    <source>
        <dbReference type="ARBA" id="ARBA00004571"/>
    </source>
</evidence>
<keyword evidence="16" id="KW-1185">Reference proteome</keyword>
<keyword evidence="3 10" id="KW-1134">Transmembrane beta strand</keyword>
<evidence type="ECO:0000256" key="5">
    <source>
        <dbReference type="ARBA" id="ARBA00022729"/>
    </source>
</evidence>
<dbReference type="SUPFAM" id="SSF49464">
    <property type="entry name" value="Carboxypeptidase regulatory domain-like"/>
    <property type="match status" value="1"/>
</dbReference>
<gene>
    <name evidence="15" type="ORF">JCM31826_13170</name>
</gene>
<dbReference type="Pfam" id="PF00593">
    <property type="entry name" value="TonB_dep_Rec_b-barrel"/>
    <property type="match status" value="1"/>
</dbReference>
<evidence type="ECO:0000313" key="15">
    <source>
        <dbReference type="EMBL" id="GCD77835.1"/>
    </source>
</evidence>
<evidence type="ECO:0000259" key="14">
    <source>
        <dbReference type="Pfam" id="PF07715"/>
    </source>
</evidence>
<keyword evidence="5" id="KW-0732">Signal</keyword>
<evidence type="ECO:0000256" key="12">
    <source>
        <dbReference type="SAM" id="Phobius"/>
    </source>
</evidence>
<evidence type="ECO:0000256" key="11">
    <source>
        <dbReference type="RuleBase" id="RU003357"/>
    </source>
</evidence>
<evidence type="ECO:0000256" key="2">
    <source>
        <dbReference type="ARBA" id="ARBA00022448"/>
    </source>
</evidence>
<sequence>MSFDPFEILPLKFLKVWIYYAELKTDSFEIHNNLTTIEKMKKLVYLISLWLVGASLLYGQILTITDLVTGEPIERATITSREPRLFTYTNARGQADISDFQTASGIEIRSIGYETQYLTYDQLRRLDFKLQLRQTNVNLDQVTVSASRYTEESRNVPQRTVSLTQKDVMLLQPQTAADLLGQTGEVFIQKSQQAGGSPMIRGFATNRLMYTVDGVRFNTAIFRGGNIQNVINLDPFVVEQAEVIFGPGSIIYGSDAIGGVMTFHTQNPELTLTDKVLINGKALARYSSANRENTGHFTLNVGGRRFASLTAVSFFRFDDLRMGSHGPEEYLRNIYATRIDSADRILYNPDPRVQIPSGYDQFNILQKLRFKPSARWDIKYGFHYSETSSYSRYDRLHRYRNNGLPASAEWNYGPQIWMMNHLSAIHKGQNTLYDQLTLSLATQYFEESRIDRSYGQSRRRTRIERVMAHSFNADLQRSIGRKASLYYGLEYVWNQVNSTGIDTRINTGLVERASSRYPNADWSTYAAYAKYQYRTSEKLLIEAGTRFTSFTTTADFRQNLDFFPFPFEQADLNFSNLVGNIGLAYTPDRTTKISAVLSTGFRAPNVDDIGKVFDSEPGSVTVPNPALKSEYAYNGELSVMKTFADQLKVSLTGYYTFLQNALVRRNFQLNGQDSILYDGQLSRVQAIQNAAQATIWGLQALLEYDFGNGLTASTQANYQKGEEEMDDGTLSPSRHAAPWYGVTRITYRINRLNFQVYAMYSGGFTFDMLNVEERGKPEIYARDPLGRPYSPGWYTLNAKAYYQLTDQVGLTFGLENITDQRYRPYSSGIVAPGRNFVMAIRATF</sequence>
<dbReference type="InterPro" id="IPR039426">
    <property type="entry name" value="TonB-dep_rcpt-like"/>
</dbReference>
<dbReference type="InterPro" id="IPR037066">
    <property type="entry name" value="Plug_dom_sf"/>
</dbReference>
<dbReference type="Gene3D" id="2.40.170.20">
    <property type="entry name" value="TonB-dependent receptor, beta-barrel domain"/>
    <property type="match status" value="1"/>
</dbReference>
<dbReference type="GO" id="GO:0009279">
    <property type="term" value="C:cell outer membrane"/>
    <property type="evidence" value="ECO:0007669"/>
    <property type="project" value="UniProtKB-SubCell"/>
</dbReference>
<feature type="domain" description="TonB-dependent receptor-like beta-barrel" evidence="13">
    <location>
        <begin position="350"/>
        <end position="817"/>
    </location>
</feature>
<dbReference type="InterPro" id="IPR008969">
    <property type="entry name" value="CarboxyPept-like_regulatory"/>
</dbReference>
<keyword evidence="12" id="KW-1133">Transmembrane helix</keyword>
<evidence type="ECO:0000256" key="3">
    <source>
        <dbReference type="ARBA" id="ARBA00022452"/>
    </source>
</evidence>
<dbReference type="EMBL" id="BHZE01000011">
    <property type="protein sequence ID" value="GCD77835.1"/>
    <property type="molecule type" value="Genomic_DNA"/>
</dbReference>
<keyword evidence="2 10" id="KW-0813">Transport</keyword>
<accession>A0A401XLC1</accession>
<dbReference type="AlphaFoldDB" id="A0A401XLC1"/>
<organism evidence="15 16">
    <name type="scientific">Thermaurantimonas aggregans</name>
    <dbReference type="NCBI Taxonomy" id="2173829"/>
    <lineage>
        <taxon>Bacteria</taxon>
        <taxon>Pseudomonadati</taxon>
        <taxon>Bacteroidota</taxon>
        <taxon>Flavobacteriia</taxon>
        <taxon>Flavobacteriales</taxon>
        <taxon>Schleiferiaceae</taxon>
        <taxon>Thermaurantimonas</taxon>
    </lineage>
</organism>
<keyword evidence="7 10" id="KW-0472">Membrane</keyword>
<comment type="caution">
    <text evidence="15">The sequence shown here is derived from an EMBL/GenBank/DDBJ whole genome shotgun (WGS) entry which is preliminary data.</text>
</comment>
<dbReference type="PANTHER" id="PTHR30069">
    <property type="entry name" value="TONB-DEPENDENT OUTER MEMBRANE RECEPTOR"/>
    <property type="match status" value="1"/>
</dbReference>
<protein>
    <recommendedName>
        <fullName evidence="17">TonB-dependent receptor</fullName>
    </recommendedName>
</protein>
<dbReference type="Pfam" id="PF07715">
    <property type="entry name" value="Plug"/>
    <property type="match status" value="1"/>
</dbReference>
<keyword evidence="9 10" id="KW-0998">Cell outer membrane</keyword>
<dbReference type="PANTHER" id="PTHR30069:SF29">
    <property type="entry name" value="HEMOGLOBIN AND HEMOGLOBIN-HAPTOGLOBIN-BINDING PROTEIN 1-RELATED"/>
    <property type="match status" value="1"/>
</dbReference>
<dbReference type="Proteomes" id="UP000286715">
    <property type="component" value="Unassembled WGS sequence"/>
</dbReference>
<dbReference type="GO" id="GO:0044718">
    <property type="term" value="P:siderophore transmembrane transport"/>
    <property type="evidence" value="ECO:0007669"/>
    <property type="project" value="TreeGrafter"/>
</dbReference>
<comment type="similarity">
    <text evidence="10 11">Belongs to the TonB-dependent receptor family.</text>
</comment>
<dbReference type="SUPFAM" id="SSF56935">
    <property type="entry name" value="Porins"/>
    <property type="match status" value="1"/>
</dbReference>
<keyword evidence="6 11" id="KW-0798">TonB box</keyword>
<dbReference type="InterPro" id="IPR000531">
    <property type="entry name" value="Beta-barrel_TonB"/>
</dbReference>